<proteinExistence type="predicted"/>
<dbReference type="Proteomes" id="UP000291084">
    <property type="component" value="Chromosome 8"/>
</dbReference>
<name>A0A0S3SPC4_PHAAN</name>
<dbReference type="EMBL" id="AP015041">
    <property type="protein sequence ID" value="BAT94685.1"/>
    <property type="molecule type" value="Genomic_DNA"/>
</dbReference>
<evidence type="ECO:0000313" key="1">
    <source>
        <dbReference type="EMBL" id="BAT94685.1"/>
    </source>
</evidence>
<protein>
    <submittedName>
        <fullName evidence="1">Uncharacterized protein</fullName>
    </submittedName>
</protein>
<sequence length="75" mass="8458">FSNSSKYYNSLIQSKSAKQTYRKVAFSLNLTGISVCTQIHSNVWGYPVSLNHDMLTTTLNFEKTLSDTAQLFGFI</sequence>
<keyword evidence="2" id="KW-1185">Reference proteome</keyword>
<gene>
    <name evidence="1" type="primary">Vigan.08G130700</name>
    <name evidence="1" type="ORF">VIGAN_08130700</name>
</gene>
<dbReference type="AlphaFoldDB" id="A0A0S3SPC4"/>
<reference evidence="1 2" key="1">
    <citation type="journal article" date="2015" name="Sci. Rep.">
        <title>The power of single molecule real-time sequencing technology in the de novo assembly of a eukaryotic genome.</title>
        <authorList>
            <person name="Sakai H."/>
            <person name="Naito K."/>
            <person name="Ogiso-Tanaka E."/>
            <person name="Takahashi Y."/>
            <person name="Iseki K."/>
            <person name="Muto C."/>
            <person name="Satou K."/>
            <person name="Teruya K."/>
            <person name="Shiroma A."/>
            <person name="Shimoji M."/>
            <person name="Hirano T."/>
            <person name="Itoh T."/>
            <person name="Kaga A."/>
            <person name="Tomooka N."/>
        </authorList>
    </citation>
    <scope>NUCLEOTIDE SEQUENCE [LARGE SCALE GENOMIC DNA]</scope>
    <source>
        <strain evidence="2">cv. Shumari</strain>
    </source>
</reference>
<evidence type="ECO:0000313" key="2">
    <source>
        <dbReference type="Proteomes" id="UP000291084"/>
    </source>
</evidence>
<organism evidence="1 2">
    <name type="scientific">Vigna angularis var. angularis</name>
    <dbReference type="NCBI Taxonomy" id="157739"/>
    <lineage>
        <taxon>Eukaryota</taxon>
        <taxon>Viridiplantae</taxon>
        <taxon>Streptophyta</taxon>
        <taxon>Embryophyta</taxon>
        <taxon>Tracheophyta</taxon>
        <taxon>Spermatophyta</taxon>
        <taxon>Magnoliopsida</taxon>
        <taxon>eudicotyledons</taxon>
        <taxon>Gunneridae</taxon>
        <taxon>Pentapetalae</taxon>
        <taxon>rosids</taxon>
        <taxon>fabids</taxon>
        <taxon>Fabales</taxon>
        <taxon>Fabaceae</taxon>
        <taxon>Papilionoideae</taxon>
        <taxon>50 kb inversion clade</taxon>
        <taxon>NPAAA clade</taxon>
        <taxon>indigoferoid/millettioid clade</taxon>
        <taxon>Phaseoleae</taxon>
        <taxon>Vigna</taxon>
    </lineage>
</organism>
<feature type="non-terminal residue" evidence="1">
    <location>
        <position position="1"/>
    </location>
</feature>
<accession>A0A0S3SPC4</accession>